<dbReference type="EMBL" id="FOBL01000011">
    <property type="protein sequence ID" value="SEL79866.1"/>
    <property type="molecule type" value="Genomic_DNA"/>
</dbReference>
<dbReference type="InterPro" id="IPR021136">
    <property type="entry name" value="Flagellar_hook_control-like_C"/>
</dbReference>
<feature type="compositionally biased region" description="Polar residues" evidence="1">
    <location>
        <begin position="1"/>
        <end position="18"/>
    </location>
</feature>
<feature type="compositionally biased region" description="Polar residues" evidence="1">
    <location>
        <begin position="156"/>
        <end position="173"/>
    </location>
</feature>
<keyword evidence="4" id="KW-0969">Cilium</keyword>
<feature type="region of interest" description="Disordered" evidence="1">
    <location>
        <begin position="35"/>
        <end position="74"/>
    </location>
</feature>
<name>A0A1H7T6J2_9LACT</name>
<evidence type="ECO:0000313" key="4">
    <source>
        <dbReference type="EMBL" id="SEL79866.1"/>
    </source>
</evidence>
<sequence length="493" mass="53564">MNVTQTIQSAVQVKSKGNQPEIDGEKFSKAIEQFTSASDLEKGSQLTEDSESEELGKQSSESNGETEKEAEPASFTLINPFLNLESEIKDIKTLGKSFNVHTEPSTSEATLIPVNQMTLSETKASLITVASAGISGMGAEEPAPNQLAEGKSLSEVGNQTTRAMESETINTPVNRDEMKRSEGLLNSKVSASAAQLDEQINEGVLTASSSTEKAKSDGSESGKTAQAFPLRNNDERNQLTVKESESSKSPTGKSETIKLSQEVIAAEKIQEKPVIEPRTLSESTTKKAETIEKTVSEAKGKEAISQSDTEYDFVSMLRQLSSQSAKTQAQTTVKPMPETNMPVPKEQGLNLVQEMVTSLVENKEGQKTYQTTLHLTPETLGKVTVELSFNEEGLSGKLTFQSDEARRWMEGEWLDLKLPLESKGLNIKSFDFTTSQPAAQQQSGFSFSEQSDSSGQDTERRSASGKDSSTHSENDEQNEGLNKNKSNGLNVYV</sequence>
<dbReference type="Gene3D" id="3.30.750.140">
    <property type="match status" value="1"/>
</dbReference>
<evidence type="ECO:0000313" key="6">
    <source>
        <dbReference type="Proteomes" id="UP000321425"/>
    </source>
</evidence>
<feature type="compositionally biased region" description="Polar residues" evidence="1">
    <location>
        <begin position="479"/>
        <end position="493"/>
    </location>
</feature>
<feature type="region of interest" description="Disordered" evidence="1">
    <location>
        <begin position="275"/>
        <end position="306"/>
    </location>
</feature>
<feature type="compositionally biased region" description="Polar residues" evidence="1">
    <location>
        <begin position="247"/>
        <end position="259"/>
    </location>
</feature>
<gene>
    <name evidence="3" type="ORF">APU01nite_13930</name>
    <name evidence="4" type="ORF">SAMN04488100_1115</name>
</gene>
<dbReference type="EMBL" id="BJUX01000013">
    <property type="protein sequence ID" value="GEK89354.1"/>
    <property type="molecule type" value="Genomic_DNA"/>
</dbReference>
<evidence type="ECO:0000313" key="5">
    <source>
        <dbReference type="Proteomes" id="UP000198548"/>
    </source>
</evidence>
<feature type="compositionally biased region" description="Polar residues" evidence="1">
    <location>
        <begin position="322"/>
        <end position="333"/>
    </location>
</feature>
<feature type="compositionally biased region" description="Basic and acidic residues" evidence="1">
    <location>
        <begin position="457"/>
        <end position="474"/>
    </location>
</feature>
<evidence type="ECO:0000259" key="2">
    <source>
        <dbReference type="Pfam" id="PF02120"/>
    </source>
</evidence>
<keyword evidence="6" id="KW-1185">Reference proteome</keyword>
<feature type="domain" description="Flagellar hook-length control protein-like C-terminal" evidence="2">
    <location>
        <begin position="362"/>
        <end position="440"/>
    </location>
</feature>
<feature type="compositionally biased region" description="Basic and acidic residues" evidence="1">
    <location>
        <begin position="284"/>
        <end position="302"/>
    </location>
</feature>
<evidence type="ECO:0000313" key="3">
    <source>
        <dbReference type="EMBL" id="GEK89354.1"/>
    </source>
</evidence>
<dbReference type="Proteomes" id="UP000321425">
    <property type="component" value="Unassembled WGS sequence"/>
</dbReference>
<proteinExistence type="predicted"/>
<organism evidence="4 5">
    <name type="scientific">Alkalibacterium putridalgicola</name>
    <dbReference type="NCBI Taxonomy" id="426703"/>
    <lineage>
        <taxon>Bacteria</taxon>
        <taxon>Bacillati</taxon>
        <taxon>Bacillota</taxon>
        <taxon>Bacilli</taxon>
        <taxon>Lactobacillales</taxon>
        <taxon>Carnobacteriaceae</taxon>
        <taxon>Alkalibacterium</taxon>
    </lineage>
</organism>
<dbReference type="OrthoDB" id="2165978at2"/>
<keyword evidence="4" id="KW-0282">Flagellum</keyword>
<feature type="compositionally biased region" description="Basic and acidic residues" evidence="1">
    <location>
        <begin position="232"/>
        <end position="246"/>
    </location>
</feature>
<keyword evidence="4" id="KW-0966">Cell projection</keyword>
<dbReference type="RefSeq" id="WP_091487734.1">
    <property type="nucleotide sequence ID" value="NZ_BJUX01000013.1"/>
</dbReference>
<feature type="region of interest" description="Disordered" evidence="1">
    <location>
        <begin position="156"/>
        <end position="259"/>
    </location>
</feature>
<dbReference type="InterPro" id="IPR038610">
    <property type="entry name" value="FliK-like_C_sf"/>
</dbReference>
<protein>
    <submittedName>
        <fullName evidence="4">Flagellar hook-length control protein FliK</fullName>
    </submittedName>
</protein>
<dbReference type="Proteomes" id="UP000198548">
    <property type="component" value="Unassembled WGS sequence"/>
</dbReference>
<reference evidence="3 6" key="2">
    <citation type="submission" date="2019-07" db="EMBL/GenBank/DDBJ databases">
        <title>Whole genome shotgun sequence of Alkalibacterium putridalgicola NBRC 103243.</title>
        <authorList>
            <person name="Hosoyama A."/>
            <person name="Uohara A."/>
            <person name="Ohji S."/>
            <person name="Ichikawa N."/>
        </authorList>
    </citation>
    <scope>NUCLEOTIDE SEQUENCE [LARGE SCALE GENOMIC DNA]</scope>
    <source>
        <strain evidence="3 6">NBRC 103243</strain>
    </source>
</reference>
<dbReference type="Pfam" id="PF02120">
    <property type="entry name" value="Flg_hook"/>
    <property type="match status" value="1"/>
</dbReference>
<feature type="compositionally biased region" description="Low complexity" evidence="1">
    <location>
        <begin position="435"/>
        <end position="456"/>
    </location>
</feature>
<feature type="region of interest" description="Disordered" evidence="1">
    <location>
        <begin position="433"/>
        <end position="493"/>
    </location>
</feature>
<accession>A0A1H7T6J2</accession>
<feature type="region of interest" description="Disordered" evidence="1">
    <location>
        <begin position="322"/>
        <end position="343"/>
    </location>
</feature>
<evidence type="ECO:0000256" key="1">
    <source>
        <dbReference type="SAM" id="MobiDB-lite"/>
    </source>
</evidence>
<feature type="region of interest" description="Disordered" evidence="1">
    <location>
        <begin position="1"/>
        <end position="23"/>
    </location>
</feature>
<dbReference type="STRING" id="426703.SAMN04488100_1115"/>
<reference evidence="4 5" key="1">
    <citation type="submission" date="2016-10" db="EMBL/GenBank/DDBJ databases">
        <authorList>
            <person name="de Groot N.N."/>
        </authorList>
    </citation>
    <scope>NUCLEOTIDE SEQUENCE [LARGE SCALE GENOMIC DNA]</scope>
    <source>
        <strain evidence="4 5">DSM 19182</strain>
    </source>
</reference>
<dbReference type="AlphaFoldDB" id="A0A1H7T6J2"/>